<dbReference type="Gene3D" id="1.10.10.60">
    <property type="entry name" value="Homeodomain-like"/>
    <property type="match status" value="1"/>
</dbReference>
<proteinExistence type="predicted"/>
<dbReference type="AlphaFoldDB" id="K9DI95"/>
<evidence type="ECO:0000313" key="2">
    <source>
        <dbReference type="EMBL" id="EKU77200.1"/>
    </source>
</evidence>
<accession>K9DI95</accession>
<dbReference type="RefSeq" id="WP_004207368.1">
    <property type="nucleotide sequence ID" value="NZ_JH992904.1"/>
</dbReference>
<feature type="compositionally biased region" description="Low complexity" evidence="1">
    <location>
        <begin position="51"/>
        <end position="88"/>
    </location>
</feature>
<dbReference type="InterPro" id="IPR011681">
    <property type="entry name" value="GcrA"/>
</dbReference>
<name>K9DI95_SPHYA</name>
<organism evidence="2 3">
    <name type="scientific">Sphingobium yanoikuyae ATCC 51230</name>
    <dbReference type="NCBI Taxonomy" id="883163"/>
    <lineage>
        <taxon>Bacteria</taxon>
        <taxon>Pseudomonadati</taxon>
        <taxon>Pseudomonadota</taxon>
        <taxon>Alphaproteobacteria</taxon>
        <taxon>Sphingomonadales</taxon>
        <taxon>Sphingomonadaceae</taxon>
        <taxon>Sphingobium</taxon>
    </lineage>
</organism>
<feature type="non-terminal residue" evidence="2">
    <location>
        <position position="88"/>
    </location>
</feature>
<dbReference type="Proteomes" id="UP000009887">
    <property type="component" value="Unassembled WGS sequence"/>
</dbReference>
<evidence type="ECO:0008006" key="4">
    <source>
        <dbReference type="Google" id="ProtNLM"/>
    </source>
</evidence>
<evidence type="ECO:0000256" key="1">
    <source>
        <dbReference type="SAM" id="MobiDB-lite"/>
    </source>
</evidence>
<protein>
    <recommendedName>
        <fullName evidence="4">GcrA cell cycle regulator</fullName>
    </recommendedName>
</protein>
<dbReference type="Pfam" id="PF07750">
    <property type="entry name" value="GcrA"/>
    <property type="match status" value="1"/>
</dbReference>
<dbReference type="HOGENOM" id="CLU_2474400_0_0_5"/>
<keyword evidence="3" id="KW-1185">Reference proteome</keyword>
<feature type="region of interest" description="Disordered" evidence="1">
    <location>
        <begin position="42"/>
        <end position="88"/>
    </location>
</feature>
<reference evidence="2 3" key="1">
    <citation type="submission" date="2012-09" db="EMBL/GenBank/DDBJ databases">
        <title>The Genome Sequence of Sphingobium yanoikuyae ATCC 51230.</title>
        <authorList>
            <consortium name="The Broad Institute Genome Sequencing Platform"/>
            <person name="Earl A."/>
            <person name="Ward D."/>
            <person name="Feldgarden M."/>
            <person name="Gevers D."/>
            <person name="Huys G."/>
            <person name="Walker B."/>
            <person name="Young S.K."/>
            <person name="Zeng Q."/>
            <person name="Gargeya S."/>
            <person name="Fitzgerald M."/>
            <person name="Haas B."/>
            <person name="Abouelleil A."/>
            <person name="Alvarado L."/>
            <person name="Arachchi H.M."/>
            <person name="Berlin A.M."/>
            <person name="Chapman S.B."/>
            <person name="Goldberg J."/>
            <person name="Griggs A."/>
            <person name="Gujja S."/>
            <person name="Hansen M."/>
            <person name="Howarth C."/>
            <person name="Imamovic A."/>
            <person name="Larimer J."/>
            <person name="McCowen C."/>
            <person name="Montmayeur A."/>
            <person name="Murphy C."/>
            <person name="Neiman D."/>
            <person name="Pearson M."/>
            <person name="Priest M."/>
            <person name="Roberts A."/>
            <person name="Saif S."/>
            <person name="Shea T."/>
            <person name="Sisk P."/>
            <person name="Sykes S."/>
            <person name="Wortman J."/>
            <person name="Nusbaum C."/>
            <person name="Birren B."/>
        </authorList>
    </citation>
    <scope>NUCLEOTIDE SEQUENCE [LARGE SCALE GENOMIC DNA]</scope>
    <source>
        <strain evidence="2 3">ATCC 51230</strain>
    </source>
</reference>
<evidence type="ECO:0000313" key="3">
    <source>
        <dbReference type="Proteomes" id="UP000009887"/>
    </source>
</evidence>
<gene>
    <name evidence="2" type="ORF">HMPREF9718_00361</name>
</gene>
<sequence length="88" mass="9169">MSWTDERIDQLKAMWEKGLTASQIADELGGVSRNAVIGKAHRLGLQSRPSPVKANEAPKKAAPARKPAAPAPEAEAPRAAAPVAAPPP</sequence>
<dbReference type="EMBL" id="AGZU01000004">
    <property type="protein sequence ID" value="EKU77200.1"/>
    <property type="molecule type" value="Genomic_DNA"/>
</dbReference>
<comment type="caution">
    <text evidence="2">The sequence shown here is derived from an EMBL/GenBank/DDBJ whole genome shotgun (WGS) entry which is preliminary data.</text>
</comment>